<evidence type="ECO:0000259" key="1">
    <source>
        <dbReference type="PROSITE" id="PS50910"/>
    </source>
</evidence>
<evidence type="ECO:0000313" key="2">
    <source>
        <dbReference type="EMBL" id="MXV52462.1"/>
    </source>
</evidence>
<name>A0A7K1YCZ5_9SPHI</name>
<protein>
    <submittedName>
        <fullName evidence="2">HEPN domain-containing protein</fullName>
    </submittedName>
</protein>
<keyword evidence="3" id="KW-1185">Reference proteome</keyword>
<evidence type="ECO:0000313" key="3">
    <source>
        <dbReference type="Proteomes" id="UP000466586"/>
    </source>
</evidence>
<dbReference type="AlphaFoldDB" id="A0A7K1YCZ5"/>
<gene>
    <name evidence="2" type="ORF">GS399_15915</name>
</gene>
<dbReference type="EMBL" id="WVHT01000008">
    <property type="protein sequence ID" value="MXV52462.1"/>
    <property type="molecule type" value="Genomic_DNA"/>
</dbReference>
<dbReference type="InterPro" id="IPR007842">
    <property type="entry name" value="HEPN_dom"/>
</dbReference>
<dbReference type="RefSeq" id="WP_160845644.1">
    <property type="nucleotide sequence ID" value="NZ_WVHT01000008.1"/>
</dbReference>
<dbReference type="Pfam" id="PF05168">
    <property type="entry name" value="HEPN"/>
    <property type="match status" value="1"/>
</dbReference>
<sequence length="309" mass="35374">MNGHPLTLSILQYKSLQEITGLLANRYQPEGIICFGYKNRQRQSAGCFASHVNSESCHYFLLLITKENARIEHEVQEFVDHRYRNGKLTILAHGKETVGEGIARGNLFFTSVCRYGFQLYSSSGLCLCFDYPEENFETNLAECSSNAYQRLEMASSFLTAAEKSLYEEHYAACLFLLHQVVEQACLALIRLFMAYRADTHNLSRLLELTECFSESAAYFPRELPEDQRLFRMLMKSYSDCRYKDAFEINDEDAQSLFKRVSGFFAALKSLCHNRLEDETAKENVQEQVFSALPVGSNSTENPMVHVPED</sequence>
<dbReference type="SMART" id="SM00748">
    <property type="entry name" value="HEPN"/>
    <property type="match status" value="1"/>
</dbReference>
<proteinExistence type="predicted"/>
<organism evidence="2 3">
    <name type="scientific">Hufsiella arboris</name>
    <dbReference type="NCBI Taxonomy" id="2695275"/>
    <lineage>
        <taxon>Bacteria</taxon>
        <taxon>Pseudomonadati</taxon>
        <taxon>Bacteroidota</taxon>
        <taxon>Sphingobacteriia</taxon>
        <taxon>Sphingobacteriales</taxon>
        <taxon>Sphingobacteriaceae</taxon>
        <taxon>Hufsiella</taxon>
    </lineage>
</organism>
<dbReference type="Proteomes" id="UP000466586">
    <property type="component" value="Unassembled WGS sequence"/>
</dbReference>
<dbReference type="PROSITE" id="PS50910">
    <property type="entry name" value="HEPN"/>
    <property type="match status" value="1"/>
</dbReference>
<comment type="caution">
    <text evidence="2">The sequence shown here is derived from an EMBL/GenBank/DDBJ whole genome shotgun (WGS) entry which is preliminary data.</text>
</comment>
<dbReference type="SUPFAM" id="SSF81593">
    <property type="entry name" value="Nucleotidyltransferase substrate binding subunit/domain"/>
    <property type="match status" value="1"/>
</dbReference>
<feature type="domain" description="HEPN" evidence="1">
    <location>
        <begin position="151"/>
        <end position="263"/>
    </location>
</feature>
<dbReference type="Gene3D" id="1.20.120.330">
    <property type="entry name" value="Nucleotidyltransferases domain 2"/>
    <property type="match status" value="1"/>
</dbReference>
<reference evidence="2 3" key="1">
    <citation type="submission" date="2019-11" db="EMBL/GenBank/DDBJ databases">
        <title>Pedobacter sp. HMF7647 Genome sequencing and assembly.</title>
        <authorList>
            <person name="Kang H."/>
            <person name="Kim H."/>
            <person name="Joh K."/>
        </authorList>
    </citation>
    <scope>NUCLEOTIDE SEQUENCE [LARGE SCALE GENOMIC DNA]</scope>
    <source>
        <strain evidence="2 3">HMF7647</strain>
    </source>
</reference>
<accession>A0A7K1YCZ5</accession>